<dbReference type="EMBL" id="JBHTGL010000008">
    <property type="protein sequence ID" value="MFD0623106.1"/>
    <property type="molecule type" value="Genomic_DNA"/>
</dbReference>
<proteinExistence type="predicted"/>
<accession>A0ABW2WR71</accession>
<evidence type="ECO:0000313" key="1">
    <source>
        <dbReference type="EMBL" id="MFD0623106.1"/>
    </source>
</evidence>
<comment type="caution">
    <text evidence="1">The sequence shown here is derived from an EMBL/GenBank/DDBJ whole genome shotgun (WGS) entry which is preliminary data.</text>
</comment>
<dbReference type="InterPro" id="IPR036803">
    <property type="entry name" value="Porphobilinogen_deaminase_C_sf"/>
</dbReference>
<dbReference type="Gene3D" id="3.30.160.40">
    <property type="entry name" value="Porphobilinogen deaminase, C-terminal domain"/>
    <property type="match status" value="1"/>
</dbReference>
<dbReference type="SUPFAM" id="SSF54782">
    <property type="entry name" value="Porphobilinogen deaminase (hydroxymethylbilane synthase), C-terminal domain"/>
    <property type="match status" value="1"/>
</dbReference>
<reference evidence="2" key="1">
    <citation type="journal article" date="2019" name="Int. J. Syst. Evol. Microbiol.">
        <title>The Global Catalogue of Microorganisms (GCM) 10K type strain sequencing project: providing services to taxonomists for standard genome sequencing and annotation.</title>
        <authorList>
            <consortium name="The Broad Institute Genomics Platform"/>
            <consortium name="The Broad Institute Genome Sequencing Center for Infectious Disease"/>
            <person name="Wu L."/>
            <person name="Ma J."/>
        </authorList>
    </citation>
    <scope>NUCLEOTIDE SEQUENCE [LARGE SCALE GENOMIC DNA]</scope>
    <source>
        <strain evidence="2">JCM 12607</strain>
    </source>
</reference>
<keyword evidence="2" id="KW-1185">Reference proteome</keyword>
<evidence type="ECO:0008006" key="3">
    <source>
        <dbReference type="Google" id="ProtNLM"/>
    </source>
</evidence>
<protein>
    <recommendedName>
        <fullName evidence="3">Thioesterase</fullName>
    </recommendedName>
</protein>
<organism evidence="1 2">
    <name type="scientific">Streptomyces sanglieri</name>
    <dbReference type="NCBI Taxonomy" id="193460"/>
    <lineage>
        <taxon>Bacteria</taxon>
        <taxon>Bacillati</taxon>
        <taxon>Actinomycetota</taxon>
        <taxon>Actinomycetes</taxon>
        <taxon>Kitasatosporales</taxon>
        <taxon>Streptomycetaceae</taxon>
        <taxon>Streptomyces</taxon>
    </lineage>
</organism>
<dbReference type="Proteomes" id="UP001596915">
    <property type="component" value="Unassembled WGS sequence"/>
</dbReference>
<evidence type="ECO:0000313" key="2">
    <source>
        <dbReference type="Proteomes" id="UP001596915"/>
    </source>
</evidence>
<gene>
    <name evidence="1" type="ORF">ACFQ2K_10095</name>
</gene>
<sequence>MDASQIHDPAQRLPASGAGIVVIEHRVDDLGTRYLLAPVTHGPTHIMLDAERAALATLCGNRLTAASVHTIHGPAAKSVTVHAVVLDPADGTPIRATTSGPAIHTTRTGRHAGRQLLDAGATTLLSGPS</sequence>
<name>A0ABW2WR71_9ACTN</name>